<sequence length="338" mass="35773">MRLKTFHAKSLHDAMTLVREQLGDDAIIVATQETGGPQGARVTAAVEQVDDPFEALGGDIDVIEAITEALERHGTPPELTDRLVDEASMLEENDPVKALTHALAEVFRFDPLPEDSDGRPLILIGPPGVGKTVGCVKLAARAALKDPSTEALIQDETDGRVATNRLPVHLVGADKLKIGAMEQLALYADKLGANMIVVSDGKVLSKALGKLPPDELIVIDTPGTNPFNLEELAHIVELAEAGDMDPVLVLTAGRDAEEATDLAKAFRPAGATRLLITGYDIARRLGSMLAAAVASDLALSDIGRSPRIADGFQPLDAATLARMLLPKPKKSSEKQTAS</sequence>
<dbReference type="Gene3D" id="3.40.50.300">
    <property type="entry name" value="P-loop containing nucleotide triphosphate hydrolases"/>
    <property type="match status" value="1"/>
</dbReference>
<evidence type="ECO:0000256" key="1">
    <source>
        <dbReference type="ARBA" id="ARBA00022741"/>
    </source>
</evidence>
<dbReference type="AlphaFoldDB" id="A0A437QVI2"/>
<dbReference type="EMBL" id="SADE01000001">
    <property type="protein sequence ID" value="RVU38522.1"/>
    <property type="molecule type" value="Genomic_DNA"/>
</dbReference>
<dbReference type="SMART" id="SM00962">
    <property type="entry name" value="SRP54"/>
    <property type="match status" value="1"/>
</dbReference>
<dbReference type="GO" id="GO:0006614">
    <property type="term" value="P:SRP-dependent cotranslational protein targeting to membrane"/>
    <property type="evidence" value="ECO:0007669"/>
    <property type="project" value="InterPro"/>
</dbReference>
<keyword evidence="1" id="KW-0547">Nucleotide-binding</keyword>
<dbReference type="OrthoDB" id="9778554at2"/>
<dbReference type="Pfam" id="PF00448">
    <property type="entry name" value="SRP54"/>
    <property type="match status" value="1"/>
</dbReference>
<evidence type="ECO:0000259" key="3">
    <source>
        <dbReference type="SMART" id="SM00962"/>
    </source>
</evidence>
<comment type="caution">
    <text evidence="4">The sequence shown here is derived from an EMBL/GenBank/DDBJ whole genome shotgun (WGS) entry which is preliminary data.</text>
</comment>
<dbReference type="InterPro" id="IPR027417">
    <property type="entry name" value="P-loop_NTPase"/>
</dbReference>
<keyword evidence="2" id="KW-0342">GTP-binding</keyword>
<evidence type="ECO:0000313" key="4">
    <source>
        <dbReference type="EMBL" id="RVU38522.1"/>
    </source>
</evidence>
<dbReference type="SUPFAM" id="SSF52540">
    <property type="entry name" value="P-loop containing nucleoside triphosphate hydrolases"/>
    <property type="match status" value="2"/>
</dbReference>
<evidence type="ECO:0000256" key="2">
    <source>
        <dbReference type="ARBA" id="ARBA00023134"/>
    </source>
</evidence>
<organism evidence="4 5">
    <name type="scientific">Hwanghaeella grinnelliae</name>
    <dbReference type="NCBI Taxonomy" id="2500179"/>
    <lineage>
        <taxon>Bacteria</taxon>
        <taxon>Pseudomonadati</taxon>
        <taxon>Pseudomonadota</taxon>
        <taxon>Alphaproteobacteria</taxon>
        <taxon>Rhodospirillales</taxon>
        <taxon>Rhodospirillaceae</taxon>
        <taxon>Hwanghaeella</taxon>
    </lineage>
</organism>
<evidence type="ECO:0000313" key="5">
    <source>
        <dbReference type="Proteomes" id="UP000287447"/>
    </source>
</evidence>
<dbReference type="GO" id="GO:0005525">
    <property type="term" value="F:GTP binding"/>
    <property type="evidence" value="ECO:0007669"/>
    <property type="project" value="UniProtKB-KW"/>
</dbReference>
<keyword evidence="5" id="KW-1185">Reference proteome</keyword>
<dbReference type="Proteomes" id="UP000287447">
    <property type="component" value="Unassembled WGS sequence"/>
</dbReference>
<dbReference type="InterPro" id="IPR000897">
    <property type="entry name" value="SRP54_GTPase_dom"/>
</dbReference>
<feature type="domain" description="SRP54-type proteins GTP-binding" evidence="3">
    <location>
        <begin position="118"/>
        <end position="326"/>
    </location>
</feature>
<dbReference type="RefSeq" id="WP_127763894.1">
    <property type="nucleotide sequence ID" value="NZ_SADE01000001.1"/>
</dbReference>
<protein>
    <recommendedName>
        <fullName evidence="3">SRP54-type proteins GTP-binding domain-containing protein</fullName>
    </recommendedName>
</protein>
<name>A0A437QVI2_9PROT</name>
<proteinExistence type="predicted"/>
<reference evidence="5" key="1">
    <citation type="submission" date="2019-01" db="EMBL/GenBank/DDBJ databases">
        <title>Gri0909 isolated from a small marine red alga.</title>
        <authorList>
            <person name="Kim J."/>
            <person name="Jeong S.E."/>
            <person name="Jeon C.O."/>
        </authorList>
    </citation>
    <scope>NUCLEOTIDE SEQUENCE [LARGE SCALE GENOMIC DNA]</scope>
    <source>
        <strain evidence="5">Gri0909</strain>
    </source>
</reference>
<gene>
    <name evidence="4" type="ORF">EOI86_04350</name>
</gene>
<accession>A0A437QVI2</accession>